<evidence type="ECO:0000259" key="6">
    <source>
        <dbReference type="Pfam" id="PF04932"/>
    </source>
</evidence>
<dbReference type="OrthoDB" id="7068624at2"/>
<name>A0A1X1A302_PSEPU</name>
<evidence type="ECO:0000256" key="3">
    <source>
        <dbReference type="ARBA" id="ARBA00022989"/>
    </source>
</evidence>
<accession>A0A1X1A302</accession>
<dbReference type="InterPro" id="IPR051533">
    <property type="entry name" value="WaaL-like"/>
</dbReference>
<dbReference type="PANTHER" id="PTHR37422:SF13">
    <property type="entry name" value="LIPOPOLYSACCHARIDE BIOSYNTHESIS PROTEIN PA4999-RELATED"/>
    <property type="match status" value="1"/>
</dbReference>
<keyword evidence="4 5" id="KW-0472">Membrane</keyword>
<feature type="transmembrane region" description="Helical" evidence="5">
    <location>
        <begin position="379"/>
        <end position="396"/>
    </location>
</feature>
<dbReference type="EMBL" id="NBWC01000007">
    <property type="protein sequence ID" value="ORL66215.1"/>
    <property type="molecule type" value="Genomic_DNA"/>
</dbReference>
<feature type="transmembrane region" description="Helical" evidence="5">
    <location>
        <begin position="128"/>
        <end position="147"/>
    </location>
</feature>
<feature type="transmembrane region" description="Helical" evidence="5">
    <location>
        <begin position="210"/>
        <end position="227"/>
    </location>
</feature>
<evidence type="ECO:0000313" key="7">
    <source>
        <dbReference type="EMBL" id="ORL66215.1"/>
    </source>
</evidence>
<dbReference type="Proteomes" id="UP000193675">
    <property type="component" value="Unassembled WGS sequence"/>
</dbReference>
<reference evidence="7 8" key="1">
    <citation type="submission" date="2017-04" db="EMBL/GenBank/DDBJ databases">
        <title>Presence of VIM-2 positive Pseudomonas species in chickens and their surrounding environment.</title>
        <authorList>
            <person name="Zhang R."/>
        </authorList>
    </citation>
    <scope>NUCLEOTIDE SEQUENCE [LARGE SCALE GENOMIC DNA]</scope>
    <source>
        <strain evidence="7 8">DZ-C18</strain>
    </source>
</reference>
<organism evidence="7 8">
    <name type="scientific">Pseudomonas putida</name>
    <name type="common">Arthrobacter siderocapsulatus</name>
    <dbReference type="NCBI Taxonomy" id="303"/>
    <lineage>
        <taxon>Bacteria</taxon>
        <taxon>Pseudomonadati</taxon>
        <taxon>Pseudomonadota</taxon>
        <taxon>Gammaproteobacteria</taxon>
        <taxon>Pseudomonadales</taxon>
        <taxon>Pseudomonadaceae</taxon>
        <taxon>Pseudomonas</taxon>
    </lineage>
</organism>
<evidence type="ECO:0000256" key="1">
    <source>
        <dbReference type="ARBA" id="ARBA00004141"/>
    </source>
</evidence>
<evidence type="ECO:0000256" key="2">
    <source>
        <dbReference type="ARBA" id="ARBA00022692"/>
    </source>
</evidence>
<dbReference type="InterPro" id="IPR007016">
    <property type="entry name" value="O-antigen_ligase-rel_domated"/>
</dbReference>
<comment type="caution">
    <text evidence="7">The sequence shown here is derived from an EMBL/GenBank/DDBJ whole genome shotgun (WGS) entry which is preliminary data.</text>
</comment>
<gene>
    <name evidence="7" type="ORF">B7H17_05535</name>
</gene>
<feature type="transmembrane region" description="Helical" evidence="5">
    <location>
        <begin position="319"/>
        <end position="343"/>
    </location>
</feature>
<dbReference type="Pfam" id="PF04932">
    <property type="entry name" value="Wzy_C"/>
    <property type="match status" value="1"/>
</dbReference>
<dbReference type="PANTHER" id="PTHR37422">
    <property type="entry name" value="TEICHURONIC ACID BIOSYNTHESIS PROTEIN TUAE"/>
    <property type="match status" value="1"/>
</dbReference>
<feature type="domain" description="O-antigen ligase-related" evidence="6">
    <location>
        <begin position="195"/>
        <end position="335"/>
    </location>
</feature>
<keyword evidence="3 5" id="KW-1133">Transmembrane helix</keyword>
<evidence type="ECO:0000256" key="4">
    <source>
        <dbReference type="ARBA" id="ARBA00023136"/>
    </source>
</evidence>
<dbReference type="AlphaFoldDB" id="A0A1X1A302"/>
<evidence type="ECO:0000256" key="5">
    <source>
        <dbReference type="SAM" id="Phobius"/>
    </source>
</evidence>
<feature type="transmembrane region" description="Helical" evidence="5">
    <location>
        <begin position="234"/>
        <end position="256"/>
    </location>
</feature>
<feature type="transmembrane region" description="Helical" evidence="5">
    <location>
        <begin position="98"/>
        <end position="116"/>
    </location>
</feature>
<sequence length="411" mass="46692">MISMLHVSQVFMVRALLFLCMLAVVLVGHVELVLPEIQKDFRIIFIAVLFVCVSFVFILDFAKSGGMHFVVFCVLFSVFYSFGVSVATGGIISGLSPLLRLLTFAFMVSIIYKFMLKEEQKANRYISNFFLLSSILVVLQTVSDLFMMRYTFMNGGIRYFGSVGSPIGFAVSAFTLLAGVLYYWVRSGSVLSFVISVALLWVIVMTGTRSIAFFALCLVWFACAVCLKKWRRYIFILGTPLLGVVVMLLLSGSGFVSRLENTYNSGTLDNSSSFRVFILETYFSNIQPMQAIFGFGLGGFHQWFLDRTGIENVAPHFEFLWVLSEFGVLGVLIYVLSAFWLLYKFLKKRRCDSSLWFAFVAIGCMHQVFLQVANPFYFYQFYLTYAVLLGILLSRLNSNQSFFERAHQDDK</sequence>
<comment type="subcellular location">
    <subcellularLocation>
        <location evidence="1">Membrane</location>
        <topology evidence="1">Multi-pass membrane protein</topology>
    </subcellularLocation>
</comment>
<feature type="transmembrane region" description="Helical" evidence="5">
    <location>
        <begin position="42"/>
        <end position="62"/>
    </location>
</feature>
<feature type="transmembrane region" description="Helical" evidence="5">
    <location>
        <begin position="69"/>
        <end position="92"/>
    </location>
</feature>
<proteinExistence type="predicted"/>
<protein>
    <recommendedName>
        <fullName evidence="6">O-antigen ligase-related domain-containing protein</fullName>
    </recommendedName>
</protein>
<feature type="transmembrane region" description="Helical" evidence="5">
    <location>
        <begin position="159"/>
        <end position="181"/>
    </location>
</feature>
<dbReference type="GO" id="GO:0016020">
    <property type="term" value="C:membrane"/>
    <property type="evidence" value="ECO:0007669"/>
    <property type="project" value="UniProtKB-SubCell"/>
</dbReference>
<keyword evidence="2 5" id="KW-0812">Transmembrane</keyword>
<evidence type="ECO:0000313" key="8">
    <source>
        <dbReference type="Proteomes" id="UP000193675"/>
    </source>
</evidence>
<feature type="transmembrane region" description="Helical" evidence="5">
    <location>
        <begin position="355"/>
        <end position="373"/>
    </location>
</feature>
<feature type="transmembrane region" description="Helical" evidence="5">
    <location>
        <begin position="188"/>
        <end position="204"/>
    </location>
</feature>